<keyword evidence="2" id="KW-1185">Reference proteome</keyword>
<comment type="caution">
    <text evidence="1">The sequence shown here is derived from an EMBL/GenBank/DDBJ whole genome shotgun (WGS) entry which is preliminary data.</text>
</comment>
<proteinExistence type="predicted"/>
<accession>A0AAD7M9X0</accession>
<evidence type="ECO:0000313" key="2">
    <source>
        <dbReference type="Proteomes" id="UP001221757"/>
    </source>
</evidence>
<sequence>MDYISPAEGLELFQLMADARTTNYFAGNNHPQEILLRCPVAAAVTVLVLEHISTFQEEVNHFRTRLGILFKQWSSHVERGETICGLDIVREIAKIHIYLDTVAVSPDNNDNIWTSGKFMSSTCSRYINSYEEPFYQGVGLYHLVGTRFQRMPVVILFLRDGVFLFMTIMRKTIDPLNPSILMIEFWYTVLAIPEIVIWSKGRPSLAQIPII</sequence>
<reference evidence="1" key="1">
    <citation type="submission" date="2023-03" db="EMBL/GenBank/DDBJ databases">
        <title>Massive genome expansion in bonnet fungi (Mycena s.s.) driven by repeated elements and novel gene families across ecological guilds.</title>
        <authorList>
            <consortium name="Lawrence Berkeley National Laboratory"/>
            <person name="Harder C.B."/>
            <person name="Miyauchi S."/>
            <person name="Viragh M."/>
            <person name="Kuo A."/>
            <person name="Thoen E."/>
            <person name="Andreopoulos B."/>
            <person name="Lu D."/>
            <person name="Skrede I."/>
            <person name="Drula E."/>
            <person name="Henrissat B."/>
            <person name="Morin E."/>
            <person name="Kohler A."/>
            <person name="Barry K."/>
            <person name="LaButti K."/>
            <person name="Morin E."/>
            <person name="Salamov A."/>
            <person name="Lipzen A."/>
            <person name="Mereny Z."/>
            <person name="Hegedus B."/>
            <person name="Baldrian P."/>
            <person name="Stursova M."/>
            <person name="Weitz H."/>
            <person name="Taylor A."/>
            <person name="Grigoriev I.V."/>
            <person name="Nagy L.G."/>
            <person name="Martin F."/>
            <person name="Kauserud H."/>
        </authorList>
    </citation>
    <scope>NUCLEOTIDE SEQUENCE</scope>
    <source>
        <strain evidence="1">CBHHK067</strain>
    </source>
</reference>
<evidence type="ECO:0000313" key="1">
    <source>
        <dbReference type="EMBL" id="KAJ7707358.1"/>
    </source>
</evidence>
<dbReference type="AlphaFoldDB" id="A0AAD7M9X0"/>
<organism evidence="1 2">
    <name type="scientific">Mycena rosella</name>
    <name type="common">Pink bonnet</name>
    <name type="synonym">Agaricus rosellus</name>
    <dbReference type="NCBI Taxonomy" id="1033263"/>
    <lineage>
        <taxon>Eukaryota</taxon>
        <taxon>Fungi</taxon>
        <taxon>Dikarya</taxon>
        <taxon>Basidiomycota</taxon>
        <taxon>Agaricomycotina</taxon>
        <taxon>Agaricomycetes</taxon>
        <taxon>Agaricomycetidae</taxon>
        <taxon>Agaricales</taxon>
        <taxon>Marasmiineae</taxon>
        <taxon>Mycenaceae</taxon>
        <taxon>Mycena</taxon>
    </lineage>
</organism>
<name>A0AAD7M9X0_MYCRO</name>
<gene>
    <name evidence="1" type="ORF">B0H17DRAFT_1125177</name>
</gene>
<dbReference type="EMBL" id="JARKIE010000005">
    <property type="protein sequence ID" value="KAJ7707358.1"/>
    <property type="molecule type" value="Genomic_DNA"/>
</dbReference>
<protein>
    <submittedName>
        <fullName evidence="1">Uncharacterized protein</fullName>
    </submittedName>
</protein>
<dbReference type="Proteomes" id="UP001221757">
    <property type="component" value="Unassembled WGS sequence"/>
</dbReference>